<dbReference type="HAMAP" id="MF_02090">
    <property type="entry name" value="NadE_glutamine_dep"/>
    <property type="match status" value="1"/>
</dbReference>
<dbReference type="NCBIfam" id="TIGR00552">
    <property type="entry name" value="nadE"/>
    <property type="match status" value="1"/>
</dbReference>
<keyword evidence="3 7" id="KW-0436">Ligase</keyword>
<feature type="binding site" evidence="7">
    <location>
        <position position="475"/>
    </location>
    <ligand>
        <name>deamido-NAD(+)</name>
        <dbReference type="ChEBI" id="CHEBI:58437"/>
        <note>ligand shared between two neighboring subunits</note>
    </ligand>
</feature>
<dbReference type="SUPFAM" id="SSF52402">
    <property type="entry name" value="Adenine nucleotide alpha hydrolases-like"/>
    <property type="match status" value="1"/>
</dbReference>
<dbReference type="GO" id="GO:0003952">
    <property type="term" value="F:NAD+ synthase (glutamine-hydrolyzing) activity"/>
    <property type="evidence" value="ECO:0007669"/>
    <property type="project" value="UniProtKB-UniRule"/>
</dbReference>
<dbReference type="Gene3D" id="3.60.110.10">
    <property type="entry name" value="Carbon-nitrogen hydrolase"/>
    <property type="match status" value="1"/>
</dbReference>
<dbReference type="NCBIfam" id="NF002730">
    <property type="entry name" value="PRK02628.1"/>
    <property type="match status" value="1"/>
</dbReference>
<comment type="catalytic activity">
    <reaction evidence="7 8">
        <text>deamido-NAD(+) + L-glutamine + ATP + H2O = L-glutamate + AMP + diphosphate + NAD(+) + H(+)</text>
        <dbReference type="Rhea" id="RHEA:24384"/>
        <dbReference type="ChEBI" id="CHEBI:15377"/>
        <dbReference type="ChEBI" id="CHEBI:15378"/>
        <dbReference type="ChEBI" id="CHEBI:29985"/>
        <dbReference type="ChEBI" id="CHEBI:30616"/>
        <dbReference type="ChEBI" id="CHEBI:33019"/>
        <dbReference type="ChEBI" id="CHEBI:57540"/>
        <dbReference type="ChEBI" id="CHEBI:58359"/>
        <dbReference type="ChEBI" id="CHEBI:58437"/>
        <dbReference type="ChEBI" id="CHEBI:456215"/>
        <dbReference type="EC" id="6.3.5.1"/>
    </reaction>
</comment>
<dbReference type="InterPro" id="IPR036526">
    <property type="entry name" value="C-N_Hydrolase_sf"/>
</dbReference>
<dbReference type="AlphaFoldDB" id="A0A0B5FIW5"/>
<dbReference type="InterPro" id="IPR014445">
    <property type="entry name" value="Gln-dep_NAD_synthase"/>
</dbReference>
<dbReference type="GO" id="GO:0009435">
    <property type="term" value="P:NAD+ biosynthetic process"/>
    <property type="evidence" value="ECO:0007669"/>
    <property type="project" value="UniProtKB-UniRule"/>
</dbReference>
<comment type="caution">
    <text evidence="7">Lacks conserved residue(s) required for the propagation of feature annotation.</text>
</comment>
<dbReference type="OrthoDB" id="9799210at2"/>
<dbReference type="CDD" id="cd07570">
    <property type="entry name" value="GAT_Gln-NAD-synth"/>
    <property type="match status" value="1"/>
</dbReference>
<evidence type="ECO:0000256" key="9">
    <source>
        <dbReference type="RuleBase" id="RU003811"/>
    </source>
</evidence>
<evidence type="ECO:0000256" key="8">
    <source>
        <dbReference type="PIRNR" id="PIRNR006630"/>
    </source>
</evidence>
<dbReference type="PROSITE" id="PS50263">
    <property type="entry name" value="CN_HYDROLASE"/>
    <property type="match status" value="1"/>
</dbReference>
<dbReference type="Pfam" id="PF00795">
    <property type="entry name" value="CN_hydrolase"/>
    <property type="match status" value="1"/>
</dbReference>
<gene>
    <name evidence="7" type="primary">nadE</name>
    <name evidence="11" type="ORF">GSUB_13065</name>
</gene>
<feature type="binding site" evidence="7">
    <location>
        <begin position="360"/>
        <end position="367"/>
    </location>
    <ligand>
        <name>ATP</name>
        <dbReference type="ChEBI" id="CHEBI:30616"/>
    </ligand>
</feature>
<comment type="pathway">
    <text evidence="1 7 8">Cofactor biosynthesis; NAD(+) biosynthesis; NAD(+) from deamido-NAD(+) (L-Gln route): step 1/1.</text>
</comment>
<dbReference type="GO" id="GO:0005524">
    <property type="term" value="F:ATP binding"/>
    <property type="evidence" value="ECO:0007669"/>
    <property type="project" value="UniProtKB-UniRule"/>
</dbReference>
<dbReference type="InterPro" id="IPR041856">
    <property type="entry name" value="NAD+_synth_C"/>
</dbReference>
<dbReference type="InterPro" id="IPR003694">
    <property type="entry name" value="NAD_synthase"/>
</dbReference>
<dbReference type="InterPro" id="IPR014729">
    <property type="entry name" value="Rossmann-like_a/b/a_fold"/>
</dbReference>
<dbReference type="HOGENOM" id="CLU_025662_0_0_7"/>
<dbReference type="EC" id="6.3.5.1" evidence="7 8"/>
<feature type="binding site" evidence="7">
    <location>
        <position position="446"/>
    </location>
    <ligand>
        <name>deamido-NAD(+)</name>
        <dbReference type="ChEBI" id="CHEBI:58437"/>
        <note>ligand shared between two neighboring subunits</note>
    </ligand>
</feature>
<feature type="active site" description="Proton acceptor; for glutaminase activity" evidence="7">
    <location>
        <position position="51"/>
    </location>
</feature>
<evidence type="ECO:0000256" key="7">
    <source>
        <dbReference type="HAMAP-Rule" id="MF_02090"/>
    </source>
</evidence>
<feature type="active site" description="Nucleophile; for glutaminase activity" evidence="7">
    <location>
        <position position="176"/>
    </location>
</feature>
<comment type="similarity">
    <text evidence="9">Belongs to the NAD synthetase family.</text>
</comment>
<proteinExistence type="inferred from homology"/>
<feature type="binding site" evidence="7">
    <location>
        <position position="470"/>
    </location>
    <ligand>
        <name>ATP</name>
        <dbReference type="ChEBI" id="CHEBI:30616"/>
    </ligand>
</feature>
<feature type="binding site" evidence="7">
    <location>
        <position position="209"/>
    </location>
    <ligand>
        <name>L-glutamine</name>
        <dbReference type="ChEBI" id="CHEBI:58359"/>
    </ligand>
</feature>
<dbReference type="Proteomes" id="UP000035036">
    <property type="component" value="Chromosome"/>
</dbReference>
<comment type="similarity">
    <text evidence="2 7 8">In the C-terminal section; belongs to the NAD synthetase family.</text>
</comment>
<dbReference type="UniPathway" id="UPA00253">
    <property type="reaction ID" value="UER00334"/>
</dbReference>
<evidence type="ECO:0000259" key="10">
    <source>
        <dbReference type="PROSITE" id="PS50263"/>
    </source>
</evidence>
<dbReference type="GO" id="GO:0008795">
    <property type="term" value="F:NAD+ synthase activity"/>
    <property type="evidence" value="ECO:0007669"/>
    <property type="project" value="UniProtKB-UniRule"/>
</dbReference>
<keyword evidence="4 7" id="KW-0547">Nucleotide-binding</keyword>
<dbReference type="PIRSF" id="PIRSF006630">
    <property type="entry name" value="NADS_GAT"/>
    <property type="match status" value="1"/>
</dbReference>
<keyword evidence="6 7" id="KW-0520">NAD</keyword>
<accession>A0A0B5FIW5</accession>
<organism evidence="11 12">
    <name type="scientific">Geoalkalibacter subterraneus</name>
    <dbReference type="NCBI Taxonomy" id="483547"/>
    <lineage>
        <taxon>Bacteria</taxon>
        <taxon>Pseudomonadati</taxon>
        <taxon>Thermodesulfobacteriota</taxon>
        <taxon>Desulfuromonadia</taxon>
        <taxon>Desulfuromonadales</taxon>
        <taxon>Geoalkalibacteraceae</taxon>
        <taxon>Geoalkalibacter</taxon>
    </lineage>
</organism>
<keyword evidence="12" id="KW-1185">Reference proteome</keyword>
<feature type="active site" description="For glutaminase activity" evidence="7">
    <location>
        <position position="120"/>
    </location>
</feature>
<dbReference type="Gene3D" id="3.40.50.620">
    <property type="entry name" value="HUPs"/>
    <property type="match status" value="1"/>
</dbReference>
<evidence type="ECO:0000256" key="6">
    <source>
        <dbReference type="ARBA" id="ARBA00023027"/>
    </source>
</evidence>
<sequence length="656" mass="73155">MNPAFSSLGYLRLGVASPAVQVADVDFNRIEIMRTLKRLHDDHVQLAVFPELCITGYTCGDLFYQTLLLEKAQQALMVLARETGQLGMAAVVGLPLRVDGALYNCAAFLAEGRVLGLVPKTFLPNTNEFYEERWFASALECSRDTLWMAGDQVPFGTDLLFQSRNDARCVIGIEICEDLWSVSPPSQAQAQAGATVLVNPSASPETLGKHAYRRDLVVSQSARCLAAYAYAAAGPGESSTDLVYAGHSLVAENGQLLTETPRFRFDSTVAITDIDLMRLANERLRNNNFSRARAQGQWRRQDFSWRDPEMNVLLRQVNPQPFVPGEEHERSERCREIFSLQTTALARRLRHTGAAKAVIGISGGLDSTLALLVTVRAFDLLQRERRDIVALTMPGFGTTGRTRGNAEKLAEMLGVTLRVIPIDEAVRLHFRDIGHDEGQHDVTYENSQARERTQILMDVANQVGGLVVGTGDLSELALGWCTYNADHMSMYAVNAGVPKTLVRYLVAWCADSEFAGEESAVLHDICDTPVSPELLPPDDQGDIRQKTEETIGPYLLHDFFLFQAVRLNFPPDRILFLAQQAFGDQFDRKTLLRWMKNFYRRFFSQQFKRSCLPDGPKIGSVALSPRGDWRMPSDAGVALWLKQLEDLERDAGFLGW</sequence>
<evidence type="ECO:0000256" key="4">
    <source>
        <dbReference type="ARBA" id="ARBA00022741"/>
    </source>
</evidence>
<evidence type="ECO:0000256" key="2">
    <source>
        <dbReference type="ARBA" id="ARBA00007145"/>
    </source>
</evidence>
<dbReference type="EMBL" id="CP010311">
    <property type="protein sequence ID" value="AJF07303.1"/>
    <property type="molecule type" value="Genomic_DNA"/>
</dbReference>
<feature type="binding site" evidence="7">
    <location>
        <begin position="480"/>
        <end position="483"/>
    </location>
    <ligand>
        <name>deamido-NAD(+)</name>
        <dbReference type="ChEBI" id="CHEBI:58437"/>
        <note>ligand shared between two neighboring subunits</note>
    </ligand>
</feature>
<feature type="binding site" evidence="7">
    <location>
        <position position="608"/>
    </location>
    <ligand>
        <name>deamido-NAD(+)</name>
        <dbReference type="ChEBI" id="CHEBI:58437"/>
        <note>ligand shared between two neighboring subunits</note>
    </ligand>
</feature>
<name>A0A0B5FIW5_9BACT</name>
<dbReference type="GO" id="GO:0004359">
    <property type="term" value="F:glutaminase activity"/>
    <property type="evidence" value="ECO:0007669"/>
    <property type="project" value="InterPro"/>
</dbReference>
<dbReference type="InterPro" id="IPR003010">
    <property type="entry name" value="C-N_Hydrolase"/>
</dbReference>
<dbReference type="Gene3D" id="1.10.10.1140">
    <property type="entry name" value="Glutamine-dependent NAD+ synthetase, C-terminal domain"/>
    <property type="match status" value="1"/>
</dbReference>
<protein>
    <recommendedName>
        <fullName evidence="7 8">Glutamine-dependent NAD(+) synthetase</fullName>
        <ecNumber evidence="7 8">6.3.5.1</ecNumber>
    </recommendedName>
    <alternativeName>
        <fullName evidence="7 8">NAD(+) synthase [glutamine-hydrolyzing]</fullName>
    </alternativeName>
</protein>
<evidence type="ECO:0000313" key="12">
    <source>
        <dbReference type="Proteomes" id="UP000035036"/>
    </source>
</evidence>
<reference evidence="11 12" key="1">
    <citation type="journal article" date="2015" name="Genome Announc.">
        <title>Genomes of Geoalkalibacter ferrihydriticus Z-0531T and Geoalkalibacter subterraneus Red1T, Two Haloalkaliphilic Metal-Reducing Deltaproteobacteria.</title>
        <authorList>
            <person name="Badalamenti J.P."/>
            <person name="Krajmalnik-Brown R."/>
            <person name="Torres C.I."/>
            <person name="Bond D.R."/>
        </authorList>
    </citation>
    <scope>NUCLEOTIDE SEQUENCE [LARGE SCALE GENOMIC DNA]</scope>
    <source>
        <strain evidence="11 12">Red1</strain>
    </source>
</reference>
<evidence type="ECO:0000256" key="1">
    <source>
        <dbReference type="ARBA" id="ARBA00005188"/>
    </source>
</evidence>
<evidence type="ECO:0000256" key="5">
    <source>
        <dbReference type="ARBA" id="ARBA00022840"/>
    </source>
</evidence>
<dbReference type="Pfam" id="PF02540">
    <property type="entry name" value="NAD_synthase"/>
    <property type="match status" value="1"/>
</dbReference>
<evidence type="ECO:0000313" key="11">
    <source>
        <dbReference type="EMBL" id="AJF07303.1"/>
    </source>
</evidence>
<keyword evidence="5 7" id="KW-0067">ATP-binding</keyword>
<dbReference type="InterPro" id="IPR022310">
    <property type="entry name" value="NAD/GMP_synthase"/>
</dbReference>
<feature type="binding site" evidence="7">
    <location>
        <position position="203"/>
    </location>
    <ligand>
        <name>L-glutamine</name>
        <dbReference type="ChEBI" id="CHEBI:58359"/>
    </ligand>
</feature>
<dbReference type="PANTHER" id="PTHR23090:SF9">
    <property type="entry name" value="GLUTAMINE-DEPENDENT NAD(+) SYNTHETASE"/>
    <property type="match status" value="1"/>
</dbReference>
<dbReference type="SUPFAM" id="SSF56317">
    <property type="entry name" value="Carbon-nitrogen hydrolase"/>
    <property type="match status" value="1"/>
</dbReference>
<dbReference type="CDD" id="cd00553">
    <property type="entry name" value="NAD_synthase"/>
    <property type="match status" value="1"/>
</dbReference>
<dbReference type="STRING" id="483547.GSUB_13065"/>
<dbReference type="RefSeq" id="WP_040201177.1">
    <property type="nucleotide sequence ID" value="NZ_CP010311.1"/>
</dbReference>
<evidence type="ECO:0000256" key="3">
    <source>
        <dbReference type="ARBA" id="ARBA00022598"/>
    </source>
</evidence>
<dbReference type="KEGG" id="gsb:GSUB_13065"/>
<feature type="domain" description="CN hydrolase" evidence="10">
    <location>
        <begin position="11"/>
        <end position="276"/>
    </location>
</feature>
<comment type="function">
    <text evidence="7">Catalyzes the ATP-dependent amidation of deamido-NAD to form NAD. Uses L-glutamine as a nitrogen source.</text>
</comment>
<dbReference type="PANTHER" id="PTHR23090">
    <property type="entry name" value="NH 3 /GLUTAMINE-DEPENDENT NAD + SYNTHETASE"/>
    <property type="match status" value="1"/>
</dbReference>
<dbReference type="GO" id="GO:0005737">
    <property type="term" value="C:cytoplasm"/>
    <property type="evidence" value="ECO:0007669"/>
    <property type="project" value="InterPro"/>
</dbReference>